<protein>
    <submittedName>
        <fullName evidence="1">Uncharacterized protein</fullName>
    </submittedName>
</protein>
<evidence type="ECO:0000313" key="1">
    <source>
        <dbReference type="EMBL" id="DAF93805.1"/>
    </source>
</evidence>
<name>A0A8S5UH46_9CAUD</name>
<proteinExistence type="predicted"/>
<organism evidence="1">
    <name type="scientific">Siphoviridae sp. ct0eR1</name>
    <dbReference type="NCBI Taxonomy" id="2825297"/>
    <lineage>
        <taxon>Viruses</taxon>
        <taxon>Duplodnaviria</taxon>
        <taxon>Heunggongvirae</taxon>
        <taxon>Uroviricota</taxon>
        <taxon>Caudoviricetes</taxon>
    </lineage>
</organism>
<sequence>MATVFETVIAQAVCEWNNDGRRHEFNVHAPARKIYDGGIITIGSTCRIVVAGDTVRARSIKRKSAAITPESVGEFVRRALTVAAARGRAAGNE</sequence>
<accession>A0A8S5UH46</accession>
<reference evidence="1" key="1">
    <citation type="journal article" date="2021" name="Proc. Natl. Acad. Sci. U.S.A.">
        <title>A Catalog of Tens of Thousands of Viruses from Human Metagenomes Reveals Hidden Associations with Chronic Diseases.</title>
        <authorList>
            <person name="Tisza M.J."/>
            <person name="Buck C.B."/>
        </authorList>
    </citation>
    <scope>NUCLEOTIDE SEQUENCE</scope>
    <source>
        <strain evidence="1">Ct0eR1</strain>
    </source>
</reference>
<dbReference type="EMBL" id="BK016087">
    <property type="protein sequence ID" value="DAF93805.1"/>
    <property type="molecule type" value="Genomic_DNA"/>
</dbReference>